<proteinExistence type="predicted"/>
<name>A0AAD8ZVN9_9TELE</name>
<evidence type="ECO:0000313" key="2">
    <source>
        <dbReference type="Proteomes" id="UP001239994"/>
    </source>
</evidence>
<dbReference type="Proteomes" id="UP001239994">
    <property type="component" value="Unassembled WGS sequence"/>
</dbReference>
<dbReference type="EMBL" id="JAROKS010000003">
    <property type="protein sequence ID" value="KAK1805118.1"/>
    <property type="molecule type" value="Genomic_DNA"/>
</dbReference>
<evidence type="ECO:0000313" key="1">
    <source>
        <dbReference type="EMBL" id="KAK1805118.1"/>
    </source>
</evidence>
<feature type="non-terminal residue" evidence="1">
    <location>
        <position position="96"/>
    </location>
</feature>
<gene>
    <name evidence="1" type="ORF">P4O66_019470</name>
</gene>
<dbReference type="Gene3D" id="1.25.10.10">
    <property type="entry name" value="Leucine-rich Repeat Variant"/>
    <property type="match status" value="1"/>
</dbReference>
<protein>
    <submittedName>
        <fullName evidence="1">Uncharacterized protein</fullName>
    </submittedName>
</protein>
<dbReference type="AlphaFoldDB" id="A0AAD8ZVN9"/>
<sequence length="96" mass="10648">MECLTLVRSLAQNHTDILLPKLHGMCLAVVKILRSMVLRTSMTTLAHMSSHLWRAMDAKAELVACMLLHKVGESNLFNREDKDLVLGAMGQSCSPN</sequence>
<reference evidence="1" key="1">
    <citation type="submission" date="2023-03" db="EMBL/GenBank/DDBJ databases">
        <title>Electrophorus voltai genome.</title>
        <authorList>
            <person name="Bian C."/>
        </authorList>
    </citation>
    <scope>NUCLEOTIDE SEQUENCE</scope>
    <source>
        <strain evidence="1">CB-2022</strain>
        <tissue evidence="1">Muscle</tissue>
    </source>
</reference>
<comment type="caution">
    <text evidence="1">The sequence shown here is derived from an EMBL/GenBank/DDBJ whole genome shotgun (WGS) entry which is preliminary data.</text>
</comment>
<organism evidence="1 2">
    <name type="scientific">Electrophorus voltai</name>
    <dbReference type="NCBI Taxonomy" id="2609070"/>
    <lineage>
        <taxon>Eukaryota</taxon>
        <taxon>Metazoa</taxon>
        <taxon>Chordata</taxon>
        <taxon>Craniata</taxon>
        <taxon>Vertebrata</taxon>
        <taxon>Euteleostomi</taxon>
        <taxon>Actinopterygii</taxon>
        <taxon>Neopterygii</taxon>
        <taxon>Teleostei</taxon>
        <taxon>Ostariophysi</taxon>
        <taxon>Gymnotiformes</taxon>
        <taxon>Gymnotoidei</taxon>
        <taxon>Gymnotidae</taxon>
        <taxon>Electrophorus</taxon>
    </lineage>
</organism>
<accession>A0AAD8ZVN9</accession>
<keyword evidence="2" id="KW-1185">Reference proteome</keyword>
<dbReference type="InterPro" id="IPR011989">
    <property type="entry name" value="ARM-like"/>
</dbReference>